<dbReference type="EMBL" id="CAJZBQ010000017">
    <property type="protein sequence ID" value="CAG9316971.1"/>
    <property type="molecule type" value="Genomic_DNA"/>
</dbReference>
<dbReference type="InterPro" id="IPR004344">
    <property type="entry name" value="TTL/TTLL_fam"/>
</dbReference>
<keyword evidence="2" id="KW-0963">Cytoplasm</keyword>
<protein>
    <recommendedName>
        <fullName evidence="10">Tubulin glycylase 3A</fullName>
    </recommendedName>
</protein>
<evidence type="ECO:0000256" key="3">
    <source>
        <dbReference type="ARBA" id="ARBA00022598"/>
    </source>
</evidence>
<proteinExistence type="predicted"/>
<evidence type="ECO:0000256" key="2">
    <source>
        <dbReference type="ARBA" id="ARBA00022490"/>
    </source>
</evidence>
<dbReference type="GO" id="GO:0070736">
    <property type="term" value="F:protein-glycine ligase activity, initiating"/>
    <property type="evidence" value="ECO:0007669"/>
    <property type="project" value="TreeGrafter"/>
</dbReference>
<dbReference type="AlphaFoldDB" id="A0AAU9IQ70"/>
<comment type="subcellular location">
    <subcellularLocation>
        <location evidence="1">Cytoplasm</location>
    </subcellularLocation>
</comment>
<dbReference type="Gene3D" id="3.30.470.20">
    <property type="entry name" value="ATP-grasp fold, B domain"/>
    <property type="match status" value="1"/>
</dbReference>
<comment type="caution">
    <text evidence="8">The sequence shown here is derived from an EMBL/GenBank/DDBJ whole genome shotgun (WGS) entry which is preliminary data.</text>
</comment>
<dbReference type="Proteomes" id="UP001162131">
    <property type="component" value="Unassembled WGS sequence"/>
</dbReference>
<keyword evidence="4" id="KW-0547">Nucleotide-binding</keyword>
<accession>A0AAU9IQ70</accession>
<feature type="coiled-coil region" evidence="6">
    <location>
        <begin position="56"/>
        <end position="93"/>
    </location>
</feature>
<dbReference type="GO" id="GO:0005737">
    <property type="term" value="C:cytoplasm"/>
    <property type="evidence" value="ECO:0007669"/>
    <property type="project" value="UniProtKB-SubCell"/>
</dbReference>
<feature type="compositionally biased region" description="Basic and acidic residues" evidence="7">
    <location>
        <begin position="98"/>
        <end position="125"/>
    </location>
</feature>
<dbReference type="GO" id="GO:0015630">
    <property type="term" value="C:microtubule cytoskeleton"/>
    <property type="evidence" value="ECO:0007669"/>
    <property type="project" value="TreeGrafter"/>
</dbReference>
<evidence type="ECO:0000256" key="7">
    <source>
        <dbReference type="SAM" id="MobiDB-lite"/>
    </source>
</evidence>
<dbReference type="InterPro" id="IPR051437">
    <property type="entry name" value="TTLL_monoglycylase"/>
</dbReference>
<feature type="region of interest" description="Disordered" evidence="7">
    <location>
        <begin position="98"/>
        <end position="129"/>
    </location>
</feature>
<feature type="region of interest" description="Disordered" evidence="7">
    <location>
        <begin position="1"/>
        <end position="49"/>
    </location>
</feature>
<feature type="coiled-coil region" evidence="6">
    <location>
        <begin position="147"/>
        <end position="174"/>
    </location>
</feature>
<organism evidence="8 9">
    <name type="scientific">Blepharisma stoltei</name>
    <dbReference type="NCBI Taxonomy" id="1481888"/>
    <lineage>
        <taxon>Eukaryota</taxon>
        <taxon>Sar</taxon>
        <taxon>Alveolata</taxon>
        <taxon>Ciliophora</taxon>
        <taxon>Postciliodesmatophora</taxon>
        <taxon>Heterotrichea</taxon>
        <taxon>Heterotrichida</taxon>
        <taxon>Blepharismidae</taxon>
        <taxon>Blepharisma</taxon>
    </lineage>
</organism>
<evidence type="ECO:0000313" key="8">
    <source>
        <dbReference type="EMBL" id="CAG9316971.1"/>
    </source>
</evidence>
<feature type="coiled-coil region" evidence="6">
    <location>
        <begin position="247"/>
        <end position="282"/>
    </location>
</feature>
<sequence>MSEEVITERQGRPQLRVIEYKTHSSTTSPPNFQLRPRNRSTDAPSSKNINFHERNIKYLKTLKEKKDQRLQDLEQEKQKLEITRQRLASLILKRNEVNNSKEERPKTVCENAKEEENDDKFKTEDFSESSQKSNNFQNYYRSRYHTLLETLQENNKYKQQLKEIEEQKKLNNMKKLKEDLGFVNVSSKLFNPTISSMINSNNLSESEIAELKASKYASFVNVNKPKPKPQTPFKPAEDDKIKQKLAREAAEKIFRRAQEHLNQLAERKMIEAKKESEAKDRELRMRQALKESVLNKVKTNVVSKEELPAPQQSPVKKPKKSDEKILQRLVQVPKRWPGCTITDISIFRKKYKLSEKDKIFVINGTYPDIRKALLDRDWFENPDVNSPCFDLIWTVRRKDIDFPNLQEHQLCNHFDESTTITTKAGLSKNLKNLIWFCNVDIDTFYPRCFEVSEQPELDDFITEFKALRAEALLKKALSGIKIKEEKLRIAISICQRRLKDLDELVDDPNIDGWELVKEDEWAIISDNTKDEDLSGLENPHLLQQAREIAQLMMQKFPQFNINGCLNIWIVKPAGLSRGRGINCYNNLSDIQNHIQKEGGWVVQKYIENPKLILRKKFDIRQWVLVTCWNPLTVWFYERCYLRFGVEDFTFDDLSNNYVHLTNNSIQKNSELFYSSEIEGCMWHSEEFAEYLREETGRDLWEEDIKPRIKNIVKHSLECVQDMIDNRKNSSELFGFDIMIDDNNNPWLIEVNASPAMDYSTQVTEELVHLVMEDTIKVMVDYHFASKKKKHIEIDTGNFSLLFKPKGPVEKPIQSYGLNLLCEGKAIKSFS</sequence>
<keyword evidence="5" id="KW-0067">ATP-binding</keyword>
<dbReference type="SUPFAM" id="SSF56059">
    <property type="entry name" value="Glutathione synthetase ATP-binding domain-like"/>
    <property type="match status" value="1"/>
</dbReference>
<evidence type="ECO:0000256" key="1">
    <source>
        <dbReference type="ARBA" id="ARBA00004496"/>
    </source>
</evidence>
<dbReference type="PROSITE" id="PS51221">
    <property type="entry name" value="TTL"/>
    <property type="match status" value="1"/>
</dbReference>
<dbReference type="GO" id="GO:0005524">
    <property type="term" value="F:ATP binding"/>
    <property type="evidence" value="ECO:0007669"/>
    <property type="project" value="UniProtKB-KW"/>
</dbReference>
<feature type="compositionally biased region" description="Basic and acidic residues" evidence="7">
    <location>
        <begin position="1"/>
        <end position="11"/>
    </location>
</feature>
<evidence type="ECO:0000256" key="4">
    <source>
        <dbReference type="ARBA" id="ARBA00022741"/>
    </source>
</evidence>
<gene>
    <name evidence="8" type="ORF">BSTOLATCC_MIC17598</name>
</gene>
<evidence type="ECO:0008006" key="10">
    <source>
        <dbReference type="Google" id="ProtNLM"/>
    </source>
</evidence>
<dbReference type="Pfam" id="PF03133">
    <property type="entry name" value="TTL"/>
    <property type="match status" value="1"/>
</dbReference>
<evidence type="ECO:0000256" key="5">
    <source>
        <dbReference type="ARBA" id="ARBA00022840"/>
    </source>
</evidence>
<dbReference type="PANTHER" id="PTHR45870">
    <property type="entry name" value="TUBULIN MONOGLYCYLASE TTLL3"/>
    <property type="match status" value="1"/>
</dbReference>
<evidence type="ECO:0000256" key="6">
    <source>
        <dbReference type="SAM" id="Coils"/>
    </source>
</evidence>
<keyword evidence="9" id="KW-1185">Reference proteome</keyword>
<reference evidence="8" key="1">
    <citation type="submission" date="2021-09" db="EMBL/GenBank/DDBJ databases">
        <authorList>
            <consortium name="AG Swart"/>
            <person name="Singh M."/>
            <person name="Singh A."/>
            <person name="Seah K."/>
            <person name="Emmerich C."/>
        </authorList>
    </citation>
    <scope>NUCLEOTIDE SEQUENCE</scope>
    <source>
        <strain evidence="8">ATCC30299</strain>
    </source>
</reference>
<evidence type="ECO:0000313" key="9">
    <source>
        <dbReference type="Proteomes" id="UP001162131"/>
    </source>
</evidence>
<dbReference type="PANTHER" id="PTHR45870:SF2">
    <property type="entry name" value="TUBULIN MONOGLYCYLASE TTLL3"/>
    <property type="match status" value="1"/>
</dbReference>
<keyword evidence="3" id="KW-0436">Ligase</keyword>
<name>A0AAU9IQ70_9CILI</name>
<keyword evidence="6" id="KW-0175">Coiled coil</keyword>